<gene>
    <name evidence="12" type="primary">malQ</name>
    <name evidence="12" type="ORF">BN1051_02599</name>
</gene>
<evidence type="ECO:0000256" key="8">
    <source>
        <dbReference type="ARBA" id="ARBA00031423"/>
    </source>
</evidence>
<accession>A0A078MUV6</accession>
<comment type="similarity">
    <text evidence="2 10">Belongs to the disproportionating enzyme family.</text>
</comment>
<dbReference type="NCBIfam" id="TIGR00217">
    <property type="entry name" value="malQ"/>
    <property type="match status" value="1"/>
</dbReference>
<evidence type="ECO:0000256" key="2">
    <source>
        <dbReference type="ARBA" id="ARBA00005684"/>
    </source>
</evidence>
<dbReference type="PATRIC" id="fig|1461584.3.peg.2572"/>
<feature type="domain" description="MalQ N-terminal beta-sandwich" evidence="11">
    <location>
        <begin position="75"/>
        <end position="165"/>
    </location>
</feature>
<reference evidence="12" key="1">
    <citation type="submission" date="2014-07" db="EMBL/GenBank/DDBJ databases">
        <authorList>
            <person name="Urmite Genomes Urmite Genomes"/>
        </authorList>
    </citation>
    <scope>NUCLEOTIDE SEQUENCE</scope>
    <source>
        <strain evidence="12">11W110_air</strain>
    </source>
</reference>
<evidence type="ECO:0000313" key="12">
    <source>
        <dbReference type="EMBL" id="CEA09232.1"/>
    </source>
</evidence>
<keyword evidence="6 10" id="KW-0808">Transferase</keyword>
<evidence type="ECO:0000256" key="7">
    <source>
        <dbReference type="ARBA" id="ARBA00023277"/>
    </source>
</evidence>
<dbReference type="SUPFAM" id="SSF51445">
    <property type="entry name" value="(Trans)glycosidases"/>
    <property type="match status" value="1"/>
</dbReference>
<dbReference type="Pfam" id="PF21226">
    <property type="entry name" value="MalQ_N"/>
    <property type="match status" value="1"/>
</dbReference>
<dbReference type="InterPro" id="IPR017853">
    <property type="entry name" value="GH"/>
</dbReference>
<keyword evidence="5 10" id="KW-0328">Glycosyltransferase</keyword>
<evidence type="ECO:0000256" key="6">
    <source>
        <dbReference type="ARBA" id="ARBA00022679"/>
    </source>
</evidence>
<evidence type="ECO:0000256" key="4">
    <source>
        <dbReference type="ARBA" id="ARBA00020295"/>
    </source>
</evidence>
<organism evidence="12">
    <name type="scientific">Arthrobacter saudimassiliensis</name>
    <dbReference type="NCBI Taxonomy" id="1461584"/>
    <lineage>
        <taxon>Bacteria</taxon>
        <taxon>Bacillati</taxon>
        <taxon>Actinomycetota</taxon>
        <taxon>Actinomycetes</taxon>
        <taxon>Micrococcales</taxon>
        <taxon>Micrococcaceae</taxon>
        <taxon>Arthrobacter</taxon>
    </lineage>
</organism>
<dbReference type="InterPro" id="IPR003385">
    <property type="entry name" value="Glyco_hydro_77"/>
</dbReference>
<name>A0A078MUV6_9MICC</name>
<dbReference type="EMBL" id="LN483071">
    <property type="protein sequence ID" value="CEA09232.1"/>
    <property type="molecule type" value="Genomic_DNA"/>
</dbReference>
<evidence type="ECO:0000256" key="3">
    <source>
        <dbReference type="ARBA" id="ARBA00012560"/>
    </source>
</evidence>
<dbReference type="EC" id="2.4.1.25" evidence="3 10"/>
<dbReference type="GO" id="GO:0005975">
    <property type="term" value="P:carbohydrate metabolic process"/>
    <property type="evidence" value="ECO:0007669"/>
    <property type="project" value="InterPro"/>
</dbReference>
<proteinExistence type="inferred from homology"/>
<comment type="catalytic activity">
    <reaction evidence="1 10">
        <text>Transfers a segment of a (1-&gt;4)-alpha-D-glucan to a new position in an acceptor, which may be glucose or a (1-&gt;4)-alpha-D-glucan.</text>
        <dbReference type="EC" id="2.4.1.25"/>
    </reaction>
</comment>
<evidence type="ECO:0000256" key="1">
    <source>
        <dbReference type="ARBA" id="ARBA00000439"/>
    </source>
</evidence>
<protein>
    <recommendedName>
        <fullName evidence="4 10">4-alpha-glucanotransferase</fullName>
        <ecNumber evidence="3 10">2.4.1.25</ecNumber>
    </recommendedName>
    <alternativeName>
        <fullName evidence="8 10">Amylomaltase</fullName>
    </alternativeName>
    <alternativeName>
        <fullName evidence="9 10">Disproportionating enzyme</fullName>
    </alternativeName>
</protein>
<dbReference type="PANTHER" id="PTHR32438">
    <property type="entry name" value="4-ALPHA-GLUCANOTRANSFERASE DPE1, CHLOROPLASTIC/AMYLOPLASTIC"/>
    <property type="match status" value="1"/>
</dbReference>
<dbReference type="InterPro" id="IPR048458">
    <property type="entry name" value="MalQ_N"/>
</dbReference>
<dbReference type="PANTHER" id="PTHR32438:SF5">
    <property type="entry name" value="4-ALPHA-GLUCANOTRANSFERASE DPE1, CHLOROPLASTIC_AMYLOPLASTIC"/>
    <property type="match status" value="1"/>
</dbReference>
<evidence type="ECO:0000259" key="11">
    <source>
        <dbReference type="Pfam" id="PF21226"/>
    </source>
</evidence>
<dbReference type="Gene3D" id="3.20.20.80">
    <property type="entry name" value="Glycosidases"/>
    <property type="match status" value="1"/>
</dbReference>
<sequence>MTDKHADETPDADLLRLAERHRVATTFTGWNGGEEQVGRATLLRVLEALGVSAGTGAEVQRSLAEADAAPWRRPLPPTVVLRSGRPSPVAVHLPAGVRAEISLRLEDGTQQVLDLPAAPSDQREVDGRNLERYDLGLPGDLPLGWHRLELAGGGLLAEAALVVTPDRLSTAHRLREHRQWGLMAQLYSVRSSKSWGIGDLGDLAELAAIPAGGFLLINPLHAAEPVPPLEDSPYLPATRRFFNPLYIRVEDIPEYALLSEADRQAIETAAAELGRANTSNALLDRNATYAAKLEALELIHQVPLEEARRQDFERFVHDEGPGLADFALWCALAAELRPGDPRWEEAQTPDSPYVREHREHLQARAGFYKWLQWICDGQLAAAGRAADGAGMPIGIVHDLAVGVHPQGADAWSLRGVLAQGISVGAPPDMFNQQGQDWSQPPWHPQRLAEAGYAPYRDMVRTILRHAGGIRVDHILGLFRLWWIPEGGSPAEGAYVYYDHEALVGILALEAERAGAVVVGEDLGVFEPWVQDYLAERGVLGTSILWFERSGDEPSAPEQYREGALTTIGTHDLPPTAGYLAGEHVELRSSLGLLGRPVEEERAADEEARRDILDLLDRLGLLPDGAVSPASGLPEGEEQIRQVLEALHRFIAQTPSVLLGVSLVDAVGDRRTQNQPGTSDAYPNWRIPLTGPDGKAVLLDDLAGNPRFRNLVALMRDAVQGEGR</sequence>
<dbReference type="Pfam" id="PF02446">
    <property type="entry name" value="Glyco_hydro_77"/>
    <property type="match status" value="1"/>
</dbReference>
<keyword evidence="7 10" id="KW-0119">Carbohydrate metabolism</keyword>
<evidence type="ECO:0000256" key="5">
    <source>
        <dbReference type="ARBA" id="ARBA00022676"/>
    </source>
</evidence>
<evidence type="ECO:0000256" key="10">
    <source>
        <dbReference type="RuleBase" id="RU361207"/>
    </source>
</evidence>
<dbReference type="AlphaFoldDB" id="A0A078MUV6"/>
<dbReference type="GO" id="GO:0004134">
    <property type="term" value="F:4-alpha-glucanotransferase activity"/>
    <property type="evidence" value="ECO:0007669"/>
    <property type="project" value="UniProtKB-EC"/>
</dbReference>
<evidence type="ECO:0000256" key="9">
    <source>
        <dbReference type="ARBA" id="ARBA00031501"/>
    </source>
</evidence>